<feature type="domain" description="S1 motif" evidence="2">
    <location>
        <begin position="586"/>
        <end position="654"/>
    </location>
</feature>
<dbReference type="AlphaFoldDB" id="A0A9D5H5F1"/>
<feature type="compositionally biased region" description="Polar residues" evidence="1">
    <location>
        <begin position="498"/>
        <end position="507"/>
    </location>
</feature>
<feature type="region of interest" description="Disordered" evidence="1">
    <location>
        <begin position="302"/>
        <end position="419"/>
    </location>
</feature>
<protein>
    <recommendedName>
        <fullName evidence="2">S1 motif domain-containing protein</fullName>
    </recommendedName>
</protein>
<name>A0A9D5H5F1_9LILI</name>
<dbReference type="EMBL" id="JAGGNH010000009">
    <property type="protein sequence ID" value="KAJ0963812.1"/>
    <property type="molecule type" value="Genomic_DNA"/>
</dbReference>
<dbReference type="Proteomes" id="UP001085076">
    <property type="component" value="Miscellaneous, Linkage group lg09"/>
</dbReference>
<dbReference type="Gene3D" id="2.40.50.140">
    <property type="entry name" value="Nucleic acid-binding proteins"/>
    <property type="match status" value="1"/>
</dbReference>
<dbReference type="Pfam" id="PF00575">
    <property type="entry name" value="S1"/>
    <property type="match status" value="1"/>
</dbReference>
<reference evidence="3" key="1">
    <citation type="submission" date="2021-03" db="EMBL/GenBank/DDBJ databases">
        <authorList>
            <person name="Li Z."/>
            <person name="Yang C."/>
        </authorList>
    </citation>
    <scope>NUCLEOTIDE SEQUENCE</scope>
    <source>
        <strain evidence="3">Dzin_1.0</strain>
        <tissue evidence="3">Leaf</tissue>
    </source>
</reference>
<dbReference type="PANTHER" id="PTHR47600">
    <property type="entry name" value="NUCLEIC ACID-BINDING, OB-FOLD-LIKE PROTEIN"/>
    <property type="match status" value="1"/>
</dbReference>
<evidence type="ECO:0000256" key="1">
    <source>
        <dbReference type="SAM" id="MobiDB-lite"/>
    </source>
</evidence>
<evidence type="ECO:0000313" key="4">
    <source>
        <dbReference type="Proteomes" id="UP001085076"/>
    </source>
</evidence>
<proteinExistence type="predicted"/>
<evidence type="ECO:0000259" key="2">
    <source>
        <dbReference type="PROSITE" id="PS50126"/>
    </source>
</evidence>
<sequence length="789" mass="87221">MEAIAGFSVGGRFPRLLFPASPSSPSSKSRTIFHRRLGSFRLSASRDEAPKFDKWDQMELEFGRLLGEDPKLTLAKIMARKLNPDASYLDVEKEYRKKKGKLDDSMISALKDLTLEGKLLEKPQNRNLPSQMPETKSKLGNLNLSRPVMGKGIKASKPGVNPALNEKPPLRLPENNGAKNEVSSIPLRKPATFQDDDSEEDSHYKLKIKPNLFLKMRKDSSEDLSDVTLLKKPEVMKISLNPIQENVASGDSIPSNSTEMKTASEDMFLLNTEGTSCGEIGTSNELGDSDELKRSSVDNSATEGMLGMANDDIGGPVDDNADSFIGQITRPQPPKQSVSESPEDPLSSTPLGPSLINNTSNMHSSASLLEKPPRLQSPMKKVPQTTGKENVSLNEESADYSFDDGHSRSGNEEENGNDDWERAEQLCNSGERDEVELVSCSSRGFVVSFGSLVGFLPYRNLGAKWKFLAFESWLRKKGMDPSLYRQNLGLRNADVQAKNPTSESSKTQDTEQGEEPLSPTMPIEDLLEAYDQEKAKFLSSFIGQRIRVSVILADRKSRKLMFSGRPKEKDEVIEKKKSLMAKLSVGDIVKCSVKRITYFGIFVEVDEVPALIPQSEVSWDAALVPSSIFKIGQTLDAKVLQLDYGLERITLSLKEVTPDPLMETLESVVGDGTSLGGRLEASQADVEWNDVDVLIKELQKVDGVQSVSKGRFFLSPGLAPTFQVYMASMFDNQYKLLARYGNKVQEVIHHQIQNHNLLVLDNELIPALYRTIPLPKTADGDGGFSASFL</sequence>
<feature type="region of interest" description="Disordered" evidence="1">
    <location>
        <begin position="124"/>
        <end position="182"/>
    </location>
</feature>
<comment type="caution">
    <text evidence="3">The sequence shown here is derived from an EMBL/GenBank/DDBJ whole genome shotgun (WGS) entry which is preliminary data.</text>
</comment>
<dbReference type="SMART" id="SM00316">
    <property type="entry name" value="S1"/>
    <property type="match status" value="2"/>
</dbReference>
<dbReference type="PANTHER" id="PTHR47600:SF1">
    <property type="entry name" value="NUCLEIC ACID-BINDING, OB-FOLD-LIKE PROTEIN"/>
    <property type="match status" value="1"/>
</dbReference>
<dbReference type="InterPro" id="IPR003029">
    <property type="entry name" value="S1_domain"/>
</dbReference>
<dbReference type="GO" id="GO:0003676">
    <property type="term" value="F:nucleic acid binding"/>
    <property type="evidence" value="ECO:0007669"/>
    <property type="project" value="InterPro"/>
</dbReference>
<organism evidence="3 4">
    <name type="scientific">Dioscorea zingiberensis</name>
    <dbReference type="NCBI Taxonomy" id="325984"/>
    <lineage>
        <taxon>Eukaryota</taxon>
        <taxon>Viridiplantae</taxon>
        <taxon>Streptophyta</taxon>
        <taxon>Embryophyta</taxon>
        <taxon>Tracheophyta</taxon>
        <taxon>Spermatophyta</taxon>
        <taxon>Magnoliopsida</taxon>
        <taxon>Liliopsida</taxon>
        <taxon>Dioscoreales</taxon>
        <taxon>Dioscoreaceae</taxon>
        <taxon>Dioscorea</taxon>
    </lineage>
</organism>
<feature type="compositionally biased region" description="Polar residues" evidence="1">
    <location>
        <begin position="125"/>
        <end position="144"/>
    </location>
</feature>
<dbReference type="PROSITE" id="PS50126">
    <property type="entry name" value="S1"/>
    <property type="match status" value="1"/>
</dbReference>
<dbReference type="OrthoDB" id="1899990at2759"/>
<reference evidence="3" key="2">
    <citation type="journal article" date="2022" name="Hortic Res">
        <title>The genome of Dioscorea zingiberensis sheds light on the biosynthesis, origin and evolution of the medicinally important diosgenin saponins.</title>
        <authorList>
            <person name="Li Y."/>
            <person name="Tan C."/>
            <person name="Li Z."/>
            <person name="Guo J."/>
            <person name="Li S."/>
            <person name="Chen X."/>
            <person name="Wang C."/>
            <person name="Dai X."/>
            <person name="Yang H."/>
            <person name="Song W."/>
            <person name="Hou L."/>
            <person name="Xu J."/>
            <person name="Tong Z."/>
            <person name="Xu A."/>
            <person name="Yuan X."/>
            <person name="Wang W."/>
            <person name="Yang Q."/>
            <person name="Chen L."/>
            <person name="Sun Z."/>
            <person name="Wang K."/>
            <person name="Pan B."/>
            <person name="Chen J."/>
            <person name="Bao Y."/>
            <person name="Liu F."/>
            <person name="Qi X."/>
            <person name="Gang D.R."/>
            <person name="Wen J."/>
            <person name="Li J."/>
        </authorList>
    </citation>
    <scope>NUCLEOTIDE SEQUENCE</scope>
    <source>
        <strain evidence="3">Dzin_1.0</strain>
    </source>
</reference>
<gene>
    <name evidence="3" type="ORF">J5N97_028934</name>
</gene>
<accession>A0A9D5H5F1</accession>
<dbReference type="SUPFAM" id="SSF50249">
    <property type="entry name" value="Nucleic acid-binding proteins"/>
    <property type="match status" value="1"/>
</dbReference>
<dbReference type="InterPro" id="IPR012340">
    <property type="entry name" value="NA-bd_OB-fold"/>
</dbReference>
<evidence type="ECO:0000313" key="3">
    <source>
        <dbReference type="EMBL" id="KAJ0963812.1"/>
    </source>
</evidence>
<feature type="compositionally biased region" description="Polar residues" evidence="1">
    <location>
        <begin position="335"/>
        <end position="367"/>
    </location>
</feature>
<feature type="compositionally biased region" description="Polar residues" evidence="1">
    <location>
        <begin position="383"/>
        <end position="395"/>
    </location>
</feature>
<keyword evidence="4" id="KW-1185">Reference proteome</keyword>
<feature type="region of interest" description="Disordered" evidence="1">
    <location>
        <begin position="494"/>
        <end position="519"/>
    </location>
</feature>